<evidence type="ECO:0000313" key="3">
    <source>
        <dbReference type="Proteomes" id="UP000016923"/>
    </source>
</evidence>
<evidence type="ECO:0000313" key="2">
    <source>
        <dbReference type="EMBL" id="EPE06043.1"/>
    </source>
</evidence>
<feature type="compositionally biased region" description="Basic and acidic residues" evidence="1">
    <location>
        <begin position="63"/>
        <end position="80"/>
    </location>
</feature>
<organism evidence="2 3">
    <name type="scientific">Ophiostoma piceae (strain UAMH 11346)</name>
    <name type="common">Sap stain fungus</name>
    <dbReference type="NCBI Taxonomy" id="1262450"/>
    <lineage>
        <taxon>Eukaryota</taxon>
        <taxon>Fungi</taxon>
        <taxon>Dikarya</taxon>
        <taxon>Ascomycota</taxon>
        <taxon>Pezizomycotina</taxon>
        <taxon>Sordariomycetes</taxon>
        <taxon>Sordariomycetidae</taxon>
        <taxon>Ophiostomatales</taxon>
        <taxon>Ophiostomataceae</taxon>
        <taxon>Ophiostoma</taxon>
    </lineage>
</organism>
<accession>S3CI53</accession>
<dbReference type="AlphaFoldDB" id="S3CI53"/>
<evidence type="ECO:0000256" key="1">
    <source>
        <dbReference type="SAM" id="MobiDB-lite"/>
    </source>
</evidence>
<proteinExistence type="predicted"/>
<sequence length="80" mass="9083">MASRVIEEPEEDVGAVKRITTKQQATITGLERDAEDEAEMRRVVTKTRGSELESTEGASVHGWPREGARERDDREEKEQK</sequence>
<dbReference type="Proteomes" id="UP000016923">
    <property type="component" value="Unassembled WGS sequence"/>
</dbReference>
<name>S3CI53_OPHP1</name>
<feature type="region of interest" description="Disordered" evidence="1">
    <location>
        <begin position="27"/>
        <end position="80"/>
    </location>
</feature>
<dbReference type="VEuPathDB" id="FungiDB:F503_02872"/>
<keyword evidence="3" id="KW-1185">Reference proteome</keyword>
<reference evidence="2 3" key="1">
    <citation type="journal article" date="2013" name="BMC Genomics">
        <title>The genome and transcriptome of the pine saprophyte Ophiostoma piceae, and a comparison with the bark beetle-associated pine pathogen Grosmannia clavigera.</title>
        <authorList>
            <person name="Haridas S."/>
            <person name="Wang Y."/>
            <person name="Lim L."/>
            <person name="Massoumi Alamouti S."/>
            <person name="Jackman S."/>
            <person name="Docking R."/>
            <person name="Robertson G."/>
            <person name="Birol I."/>
            <person name="Bohlmann J."/>
            <person name="Breuil C."/>
        </authorList>
    </citation>
    <scope>NUCLEOTIDE SEQUENCE [LARGE SCALE GENOMIC DNA]</scope>
    <source>
        <strain evidence="2 3">UAMH 11346</strain>
    </source>
</reference>
<gene>
    <name evidence="2" type="ORF">F503_02872</name>
</gene>
<dbReference type="HOGENOM" id="CLU_2590378_0_0_1"/>
<dbReference type="EMBL" id="KE148154">
    <property type="protein sequence ID" value="EPE06043.1"/>
    <property type="molecule type" value="Genomic_DNA"/>
</dbReference>
<protein>
    <submittedName>
        <fullName evidence="2">Uncharacterized protein</fullName>
    </submittedName>
</protein>